<proteinExistence type="predicted"/>
<feature type="region of interest" description="Disordered" evidence="1">
    <location>
        <begin position="448"/>
        <end position="489"/>
    </location>
</feature>
<feature type="region of interest" description="Disordered" evidence="1">
    <location>
        <begin position="421"/>
        <end position="440"/>
    </location>
</feature>
<protein>
    <submittedName>
        <fullName evidence="2">Uncharacterized protein</fullName>
    </submittedName>
</protein>
<feature type="region of interest" description="Disordered" evidence="1">
    <location>
        <begin position="572"/>
        <end position="608"/>
    </location>
</feature>
<feature type="compositionally biased region" description="Polar residues" evidence="1">
    <location>
        <begin position="16"/>
        <end position="27"/>
    </location>
</feature>
<evidence type="ECO:0000256" key="1">
    <source>
        <dbReference type="SAM" id="MobiDB-lite"/>
    </source>
</evidence>
<organism evidence="2 3">
    <name type="scientific">Discina gigas</name>
    <dbReference type="NCBI Taxonomy" id="1032678"/>
    <lineage>
        <taxon>Eukaryota</taxon>
        <taxon>Fungi</taxon>
        <taxon>Dikarya</taxon>
        <taxon>Ascomycota</taxon>
        <taxon>Pezizomycotina</taxon>
        <taxon>Pezizomycetes</taxon>
        <taxon>Pezizales</taxon>
        <taxon>Discinaceae</taxon>
        <taxon>Discina</taxon>
    </lineage>
</organism>
<feature type="compositionally biased region" description="Low complexity" evidence="1">
    <location>
        <begin position="583"/>
        <end position="596"/>
    </location>
</feature>
<reference evidence="2 3" key="1">
    <citation type="submission" date="2024-02" db="EMBL/GenBank/DDBJ databases">
        <title>Discinaceae phylogenomics.</title>
        <authorList>
            <person name="Dirks A.C."/>
            <person name="James T.Y."/>
        </authorList>
    </citation>
    <scope>NUCLEOTIDE SEQUENCE [LARGE SCALE GENOMIC DNA]</scope>
    <source>
        <strain evidence="2 3">ACD0624</strain>
    </source>
</reference>
<feature type="region of interest" description="Disordered" evidence="1">
    <location>
        <begin position="786"/>
        <end position="879"/>
    </location>
</feature>
<gene>
    <name evidence="2" type="ORF">Q9L58_006578</name>
</gene>
<evidence type="ECO:0000313" key="2">
    <source>
        <dbReference type="EMBL" id="KAL0634489.1"/>
    </source>
</evidence>
<feature type="compositionally biased region" description="Gly residues" evidence="1">
    <location>
        <begin position="842"/>
        <end position="855"/>
    </location>
</feature>
<evidence type="ECO:0000313" key="3">
    <source>
        <dbReference type="Proteomes" id="UP001447188"/>
    </source>
</evidence>
<feature type="compositionally biased region" description="Polar residues" evidence="1">
    <location>
        <begin position="474"/>
        <end position="489"/>
    </location>
</feature>
<comment type="caution">
    <text evidence="2">The sequence shown here is derived from an EMBL/GenBank/DDBJ whole genome shotgun (WGS) entry which is preliminary data.</text>
</comment>
<feature type="compositionally biased region" description="Polar residues" evidence="1">
    <location>
        <begin position="818"/>
        <end position="840"/>
    </location>
</feature>
<feature type="region of interest" description="Disordered" evidence="1">
    <location>
        <begin position="1"/>
        <end position="68"/>
    </location>
</feature>
<feature type="region of interest" description="Disordered" evidence="1">
    <location>
        <begin position="111"/>
        <end position="136"/>
    </location>
</feature>
<sequence>MSNINPHRFPRPPTLPQSKIQIQSQREQGPVESGHLNFSTTAGRTGGQNTFFGTSNEKEEPESPGTFTTSFDLLSIARVVPAKQRRVSNPIATNEGQVADTSTIGESLAESTGVHGDWRKLPSATGKEAPPNPDTIKPMIFRRVAIPSSRLARHPSGVFASDKTNDVKIKQPATTGDPETSTCKSDGFSFFENKNTPAPTEVLKALSGRDVRVSGSSHKGDSTAIYNLLDSCPLLSHQDVKDDWMADGDASNRAIKAIKDKSNRKVLLRASEKITSPNLAFQTGEAPSPDLKPAGFTQPSTPMISVKSLNDNTAGMLRAAAAPFEPKGGPSPDLAILSKIQLEGSTSAGKPPLKLGPPSDPFAHLVPGGFYKEPASPLVADLASPCNGANIQQPSMALGHWGPGGSHQLSESGEHIMRIPKDESSAPGASRGSPHKKTSLGDAEISQLWNFPKGGSGSQAVNSESPGLIGSFAGQKTSSDPVSSTSKLLTSQITVRDEAMEQIVPTPRKSLSSDLQIVERLEIKAMVLSESESDIVTAFLEEVSISGHIQQPTVMENPVPQMDERGRRGAISFQGTVRRPDNSDISNGGPNNSGSGVQKNKEPLEARTRETWLKSAGEIKIRIKGEGSNEPADLYWPYPYPRCDVSAKEITTQLFVELNEQMVSYIRVGPDGIRLDHNWGRFKSRKGKSGYPPGQEPWFGGDNISFFDMSFGAASSHNTGKVTIKPPPGLSLAPVNPTTTVEQTKTAQTQPGGLRDLVENSTPDYNHYNDNYKKLRARTLQEWNLTPISGSAPTNPFNSHPVHSRQGQPVHDGIRGQIGSNERSINSTRDSGMSRNSTLTSGGYGSGVNGQGGVGTPTDVGNESSEEGARRRRSEQRRCAFGTTGAIRSIVFGGGEGSDDV</sequence>
<feature type="compositionally biased region" description="Polar residues" evidence="1">
    <location>
        <begin position="786"/>
        <end position="798"/>
    </location>
</feature>
<feature type="compositionally biased region" description="Polar residues" evidence="1">
    <location>
        <begin position="36"/>
        <end position="55"/>
    </location>
</feature>
<feature type="compositionally biased region" description="Basic and acidic residues" evidence="1">
    <location>
        <begin position="599"/>
        <end position="608"/>
    </location>
</feature>
<keyword evidence="3" id="KW-1185">Reference proteome</keyword>
<name>A0ABR3GEZ0_9PEZI</name>
<dbReference type="EMBL" id="JBBBZM010000093">
    <property type="protein sequence ID" value="KAL0634489.1"/>
    <property type="molecule type" value="Genomic_DNA"/>
</dbReference>
<dbReference type="Proteomes" id="UP001447188">
    <property type="component" value="Unassembled WGS sequence"/>
</dbReference>
<accession>A0ABR3GEZ0</accession>